<evidence type="ECO:0000256" key="1">
    <source>
        <dbReference type="SAM" id="Phobius"/>
    </source>
</evidence>
<sequence>MGVGFGLGRALARIVRGNHDDGGCLDVEMFDATMRHTVGCYAVVGSVAVAVVPLLYASLRVLAGRRKALLVRAAHSLSHIPADARVVNEDSSCSPFLYTSRVALALQRVLDAERATDVEFAKIFSFELTHAYVDVVLRSLLRSCCRHCIFHVSVFLVCTVLASSNACVVGDAGDSGCSIVPVDTTVSESLLYVFRQTWSKLCHGALLQCAVEEVSTPYAFFNFSLSSPRMLERCFPWIGVIHYTVSHCLTPGVYLFGRWRSPDAADRVWRVMTPKGFAAMWCCRCLSDLFQPKYFEAKNKTPEYSLRGADEKQTSCRVPYFEGRNGVDIERKQKHKKSCTMPLLRPLTLFALRTGRTSMLVFAVTSYASKTNLSWLPFPCAGGPQYVALCYTEMMSVSLGVLFFLLRQTVDHSLRQRCERRAAML</sequence>
<keyword evidence="1" id="KW-0472">Membrane</keyword>
<reference evidence="2 3" key="1">
    <citation type="submission" date="2013-07" db="EMBL/GenBank/DDBJ databases">
        <authorList>
            <person name="Stoco P.H."/>
            <person name="Wagner G."/>
            <person name="Gerber A."/>
            <person name="Zaha A."/>
            <person name="Thompson C."/>
            <person name="Bartholomeu D.C."/>
            <person name="Luckemeyer D.D."/>
            <person name="Bahia D."/>
            <person name="Loreto E."/>
            <person name="Prestes E.B."/>
            <person name="Lima F.M."/>
            <person name="Rodrigues-Luiz G."/>
            <person name="Vallejo G.A."/>
            <person name="Filho J.F."/>
            <person name="Monteiro K.M."/>
            <person name="Tyler K.M."/>
            <person name="de Almeida L.G."/>
            <person name="Ortiz M.F."/>
            <person name="Siervo M.A."/>
            <person name="de Moraes M.H."/>
            <person name="Cunha O.L."/>
            <person name="Mendonca-Neto R."/>
            <person name="Silva R."/>
            <person name="Teixeira S.M."/>
            <person name="Murta S.M."/>
            <person name="Sincero T.C."/>
            <person name="Mendes T.A."/>
            <person name="Urmenyi T.P."/>
            <person name="Silva V.G."/>
            <person name="da Rocha W.D."/>
            <person name="Andersson B."/>
            <person name="Romanha A.J."/>
            <person name="Steindel M."/>
            <person name="de Vasconcelos A.T."/>
            <person name="Grisard E.C."/>
        </authorList>
    </citation>
    <scope>NUCLEOTIDE SEQUENCE [LARGE SCALE GENOMIC DNA]</scope>
    <source>
        <strain evidence="2 3">SC58</strain>
    </source>
</reference>
<feature type="transmembrane region" description="Helical" evidence="1">
    <location>
        <begin position="36"/>
        <end position="57"/>
    </location>
</feature>
<protein>
    <submittedName>
        <fullName evidence="2">Uncharacterized protein</fullName>
    </submittedName>
</protein>
<dbReference type="Proteomes" id="UP000031737">
    <property type="component" value="Unassembled WGS sequence"/>
</dbReference>
<evidence type="ECO:0000313" key="2">
    <source>
        <dbReference type="EMBL" id="ESL11709.1"/>
    </source>
</evidence>
<dbReference type="VEuPathDB" id="TriTrypDB:TRSC58_00534"/>
<keyword evidence="1" id="KW-0812">Transmembrane</keyword>
<proteinExistence type="predicted"/>
<keyword evidence="3" id="KW-1185">Reference proteome</keyword>
<feature type="transmembrane region" description="Helical" evidence="1">
    <location>
        <begin position="386"/>
        <end position="406"/>
    </location>
</feature>
<gene>
    <name evidence="2" type="ORF">TRSC58_00534</name>
</gene>
<organism evidence="2 3">
    <name type="scientific">Trypanosoma rangeli SC58</name>
    <dbReference type="NCBI Taxonomy" id="429131"/>
    <lineage>
        <taxon>Eukaryota</taxon>
        <taxon>Discoba</taxon>
        <taxon>Euglenozoa</taxon>
        <taxon>Kinetoplastea</taxon>
        <taxon>Metakinetoplastina</taxon>
        <taxon>Trypanosomatida</taxon>
        <taxon>Trypanosomatidae</taxon>
        <taxon>Trypanosoma</taxon>
        <taxon>Herpetosoma</taxon>
    </lineage>
</organism>
<keyword evidence="1" id="KW-1133">Transmembrane helix</keyword>
<feature type="transmembrane region" description="Helical" evidence="1">
    <location>
        <begin position="343"/>
        <end position="366"/>
    </location>
</feature>
<name>A0A061J9Y2_TRYRA</name>
<dbReference type="OrthoDB" id="246371at2759"/>
<accession>A0A061J9Y2</accession>
<dbReference type="EMBL" id="AUPL01000534">
    <property type="protein sequence ID" value="ESL11709.1"/>
    <property type="molecule type" value="Genomic_DNA"/>
</dbReference>
<dbReference type="AlphaFoldDB" id="A0A061J9Y2"/>
<comment type="caution">
    <text evidence="2">The sequence shown here is derived from an EMBL/GenBank/DDBJ whole genome shotgun (WGS) entry which is preliminary data.</text>
</comment>
<evidence type="ECO:0000313" key="3">
    <source>
        <dbReference type="Proteomes" id="UP000031737"/>
    </source>
</evidence>